<reference evidence="2" key="1">
    <citation type="submission" date="2022-01" db="EMBL/GenBank/DDBJ databases">
        <title>Antribacter sp. nov., isolated from Guizhou of China.</title>
        <authorList>
            <person name="Chengliang C."/>
            <person name="Ya Z."/>
        </authorList>
    </citation>
    <scope>NUCLEOTIDE SEQUENCE</scope>
    <source>
        <strain evidence="2">KLBMP 9083</strain>
    </source>
</reference>
<protein>
    <recommendedName>
        <fullName evidence="4">Secreted protein</fullName>
    </recommendedName>
</protein>
<feature type="signal peptide" evidence="1">
    <location>
        <begin position="1"/>
        <end position="31"/>
    </location>
</feature>
<evidence type="ECO:0000313" key="2">
    <source>
        <dbReference type="EMBL" id="MCF4122856.1"/>
    </source>
</evidence>
<comment type="caution">
    <text evidence="2">The sequence shown here is derived from an EMBL/GenBank/DDBJ whole genome shotgun (WGS) entry which is preliminary data.</text>
</comment>
<feature type="chain" id="PRO_5041334569" description="Secreted protein" evidence="1">
    <location>
        <begin position="32"/>
        <end position="270"/>
    </location>
</feature>
<evidence type="ECO:0000256" key="1">
    <source>
        <dbReference type="SAM" id="SignalP"/>
    </source>
</evidence>
<sequence length="270" mass="28740">MNQPEQRTRLRVVLAGTVAALTWTVVPPAAAAGDPVGSESTAPTYRVFATREGLVGRTTANGHVITERDHFVALPSRLALSADQSGTYTVRVCAPSTGRCEYAPVWDVGPWNTTDDYWSTARHASMDLPRGLPEAQAAYQQGYNGGLDQFGRQVLSPAGIDLADGMFWDGLRLTDNSWVDVSYLWVGSGPRGTVRTSGSPLNVRASASTSAPLVGVAANWSNVVVECTVRGTWVNGYLGSTNLWNRIGPGHFVSDAYLQTGTGNPIAPAC</sequence>
<keyword evidence="3" id="KW-1185">Reference proteome</keyword>
<name>A0AA41QHN3_9MICO</name>
<proteinExistence type="predicted"/>
<accession>A0AA41QHN3</accession>
<evidence type="ECO:0008006" key="4">
    <source>
        <dbReference type="Google" id="ProtNLM"/>
    </source>
</evidence>
<dbReference type="EMBL" id="JAKGSG010000050">
    <property type="protein sequence ID" value="MCF4122856.1"/>
    <property type="molecule type" value="Genomic_DNA"/>
</dbReference>
<dbReference type="AlphaFoldDB" id="A0AA41QHN3"/>
<organism evidence="2 3">
    <name type="scientific">Antribacter soli</name>
    <dbReference type="NCBI Taxonomy" id="2910976"/>
    <lineage>
        <taxon>Bacteria</taxon>
        <taxon>Bacillati</taxon>
        <taxon>Actinomycetota</taxon>
        <taxon>Actinomycetes</taxon>
        <taxon>Micrococcales</taxon>
        <taxon>Promicromonosporaceae</taxon>
        <taxon>Antribacter</taxon>
    </lineage>
</organism>
<gene>
    <name evidence="2" type="ORF">L1785_17910</name>
</gene>
<evidence type="ECO:0000313" key="3">
    <source>
        <dbReference type="Proteomes" id="UP001165405"/>
    </source>
</evidence>
<keyword evidence="1" id="KW-0732">Signal</keyword>
<dbReference type="Proteomes" id="UP001165405">
    <property type="component" value="Unassembled WGS sequence"/>
</dbReference>
<dbReference type="RefSeq" id="WP_236090647.1">
    <property type="nucleotide sequence ID" value="NZ_JAKGSG010000050.1"/>
</dbReference>